<dbReference type="RefSeq" id="WP_132283355.1">
    <property type="nucleotide sequence ID" value="NZ_SMGQ01000018.1"/>
</dbReference>
<keyword evidence="11" id="KW-1185">Reference proteome</keyword>
<accession>A0A4R1M6I5</accession>
<dbReference type="EMBL" id="SMGQ01000018">
    <property type="protein sequence ID" value="TCK87856.1"/>
    <property type="molecule type" value="Genomic_DNA"/>
</dbReference>
<dbReference type="GO" id="GO:0005737">
    <property type="term" value="C:cytoplasm"/>
    <property type="evidence" value="ECO:0007669"/>
    <property type="project" value="UniProtKB-SubCell"/>
</dbReference>
<comment type="caution">
    <text evidence="10">The sequence shown here is derived from an EMBL/GenBank/DDBJ whole genome shotgun (WGS) entry which is preliminary data.</text>
</comment>
<dbReference type="Pfam" id="PF11734">
    <property type="entry name" value="TilS_C"/>
    <property type="match status" value="1"/>
</dbReference>
<dbReference type="Pfam" id="PF01171">
    <property type="entry name" value="ATP_bind_3"/>
    <property type="match status" value="1"/>
</dbReference>
<dbReference type="Gene3D" id="3.50.40.10">
    <property type="entry name" value="Phenylalanyl-trna Synthetase, Chain B, domain 3"/>
    <property type="match status" value="1"/>
</dbReference>
<dbReference type="Gene3D" id="3.40.50.620">
    <property type="entry name" value="HUPs"/>
    <property type="match status" value="1"/>
</dbReference>
<dbReference type="InterPro" id="IPR011063">
    <property type="entry name" value="TilS/TtcA_N"/>
</dbReference>
<evidence type="ECO:0000313" key="11">
    <source>
        <dbReference type="Proteomes" id="UP000294545"/>
    </source>
</evidence>
<comment type="similarity">
    <text evidence="8">Belongs to the tRNA(Ile)-lysidine synthase family.</text>
</comment>
<evidence type="ECO:0000256" key="2">
    <source>
        <dbReference type="ARBA" id="ARBA00022490"/>
    </source>
</evidence>
<dbReference type="InterPro" id="IPR012796">
    <property type="entry name" value="Lysidine-tRNA-synth_C"/>
</dbReference>
<evidence type="ECO:0000256" key="3">
    <source>
        <dbReference type="ARBA" id="ARBA00022598"/>
    </source>
</evidence>
<feature type="binding site" evidence="8">
    <location>
        <begin position="26"/>
        <end position="31"/>
    </location>
    <ligand>
        <name>ATP</name>
        <dbReference type="ChEBI" id="CHEBI:30616"/>
    </ligand>
</feature>
<dbReference type="InterPro" id="IPR012795">
    <property type="entry name" value="tRNA_Ile_lys_synt_N"/>
</dbReference>
<evidence type="ECO:0000256" key="7">
    <source>
        <dbReference type="ARBA" id="ARBA00048539"/>
    </source>
</evidence>
<dbReference type="SMART" id="SM00977">
    <property type="entry name" value="TilS_C"/>
    <property type="match status" value="1"/>
</dbReference>
<keyword evidence="5 8" id="KW-0547">Nucleotide-binding</keyword>
<dbReference type="NCBIfam" id="TIGR02432">
    <property type="entry name" value="lysidine_TilS_N"/>
    <property type="match status" value="1"/>
</dbReference>
<comment type="subcellular location">
    <subcellularLocation>
        <location evidence="1 8">Cytoplasm</location>
    </subcellularLocation>
</comment>
<keyword evidence="2 8" id="KW-0963">Cytoplasm</keyword>
<dbReference type="InterPro" id="IPR012094">
    <property type="entry name" value="tRNA_Ile_lys_synt"/>
</dbReference>
<dbReference type="Proteomes" id="UP000294545">
    <property type="component" value="Unassembled WGS sequence"/>
</dbReference>
<comment type="domain">
    <text evidence="8">The N-terminal region contains the highly conserved SGGXDS motif, predicted to be a P-loop motif involved in ATP binding.</text>
</comment>
<dbReference type="GO" id="GO:0006400">
    <property type="term" value="P:tRNA modification"/>
    <property type="evidence" value="ECO:0007669"/>
    <property type="project" value="UniProtKB-UniRule"/>
</dbReference>
<dbReference type="Gene3D" id="1.20.59.20">
    <property type="match status" value="1"/>
</dbReference>
<comment type="function">
    <text evidence="8">Ligates lysine onto the cytidine present at position 34 of the AUA codon-specific tRNA(Ile) that contains the anticodon CAU, in an ATP-dependent manner. Cytidine is converted to lysidine, thus changing the amino acid specificity of the tRNA from methionine to isoleucine.</text>
</comment>
<evidence type="ECO:0000256" key="8">
    <source>
        <dbReference type="HAMAP-Rule" id="MF_01161"/>
    </source>
</evidence>
<dbReference type="SUPFAM" id="SSF56037">
    <property type="entry name" value="PheT/TilS domain"/>
    <property type="match status" value="1"/>
</dbReference>
<dbReference type="GO" id="GO:0005524">
    <property type="term" value="F:ATP binding"/>
    <property type="evidence" value="ECO:0007669"/>
    <property type="project" value="UniProtKB-UniRule"/>
</dbReference>
<dbReference type="EC" id="6.3.4.19" evidence="8"/>
<keyword evidence="3 8" id="KW-0436">Ligase</keyword>
<evidence type="ECO:0000313" key="10">
    <source>
        <dbReference type="EMBL" id="TCK87856.1"/>
    </source>
</evidence>
<dbReference type="GO" id="GO:0032267">
    <property type="term" value="F:tRNA(Ile)-lysidine synthase activity"/>
    <property type="evidence" value="ECO:0007669"/>
    <property type="project" value="UniProtKB-EC"/>
</dbReference>
<protein>
    <recommendedName>
        <fullName evidence="8">tRNA(Ile)-lysidine synthase</fullName>
        <ecNumber evidence="8">6.3.4.19</ecNumber>
    </recommendedName>
    <alternativeName>
        <fullName evidence="8">tRNA(Ile)-2-lysyl-cytidine synthase</fullName>
    </alternativeName>
    <alternativeName>
        <fullName evidence="8">tRNA(Ile)-lysidine synthetase</fullName>
    </alternativeName>
</protein>
<feature type="domain" description="Lysidine-tRNA(Ile) synthetase C-terminal" evidence="9">
    <location>
        <begin position="384"/>
        <end position="456"/>
    </location>
</feature>
<dbReference type="HAMAP" id="MF_01161">
    <property type="entry name" value="tRNA_Ile_lys_synt"/>
    <property type="match status" value="1"/>
</dbReference>
<dbReference type="PANTHER" id="PTHR43033:SF1">
    <property type="entry name" value="TRNA(ILE)-LYSIDINE SYNTHASE-RELATED"/>
    <property type="match status" value="1"/>
</dbReference>
<dbReference type="PANTHER" id="PTHR43033">
    <property type="entry name" value="TRNA(ILE)-LYSIDINE SYNTHASE-RELATED"/>
    <property type="match status" value="1"/>
</dbReference>
<dbReference type="CDD" id="cd01992">
    <property type="entry name" value="TilS_N"/>
    <property type="match status" value="1"/>
</dbReference>
<evidence type="ECO:0000256" key="4">
    <source>
        <dbReference type="ARBA" id="ARBA00022694"/>
    </source>
</evidence>
<dbReference type="SUPFAM" id="SSF82829">
    <property type="entry name" value="MesJ substrate recognition domain-like"/>
    <property type="match status" value="1"/>
</dbReference>
<dbReference type="NCBIfam" id="TIGR02433">
    <property type="entry name" value="lysidine_TilS_C"/>
    <property type="match status" value="1"/>
</dbReference>
<name>A0A4R1M6I5_9FIRM</name>
<dbReference type="InterPro" id="IPR020825">
    <property type="entry name" value="Phe-tRNA_synthase-like_B3/B4"/>
</dbReference>
<evidence type="ECO:0000256" key="6">
    <source>
        <dbReference type="ARBA" id="ARBA00022840"/>
    </source>
</evidence>
<keyword evidence="4 8" id="KW-0819">tRNA processing</keyword>
<sequence length="469" mass="54297">MKDKILQYIIEEKMINKEDHIVVGVSGGADSICLLHILYALKDTLNITLSAVHINHGLRKEAAIEDAAFVKALCQKFEIPCYDYYYNIKEVAKKEKVSEEEAGRIIRYNRFLKVCNEKINGKIAVGHHMDDNAETILLNLIRGTGIKGLTGIQPIRGKIIRPLLNTSRKEIMDYLSKYNIAYREDLSNYQAIYTRNKVRLNVIPYIEKNINPNFVKKIVKTANILQEDNDFIQEYAYEKYTIIKKEEANNSIKLYLEGFLKEHIAIRKRVVQLAIKHISTEKNIEAAHINQIIQLAHKEVSKQINLPNSIVVKKNYSTLDFFIDENNSMNKMAIEYGIKIPSKVHIMEGNKTIITKILKNEKDITMTKKPYTKCFDYDKIENTLCVRTRKSGDFIKLKGLNGRKKLKDFFIDEKIPKETRDQILLIADEKNILWIIGYRSSDEYKVTKQTKNILMIEILGMEDITDGKN</sequence>
<dbReference type="OrthoDB" id="9807403at2"/>
<comment type="catalytic activity">
    <reaction evidence="7 8">
        <text>cytidine(34) in tRNA(Ile2) + L-lysine + ATP = lysidine(34) in tRNA(Ile2) + AMP + diphosphate + H(+)</text>
        <dbReference type="Rhea" id="RHEA:43744"/>
        <dbReference type="Rhea" id="RHEA-COMP:10625"/>
        <dbReference type="Rhea" id="RHEA-COMP:10670"/>
        <dbReference type="ChEBI" id="CHEBI:15378"/>
        <dbReference type="ChEBI" id="CHEBI:30616"/>
        <dbReference type="ChEBI" id="CHEBI:32551"/>
        <dbReference type="ChEBI" id="CHEBI:33019"/>
        <dbReference type="ChEBI" id="CHEBI:82748"/>
        <dbReference type="ChEBI" id="CHEBI:83665"/>
        <dbReference type="ChEBI" id="CHEBI:456215"/>
        <dbReference type="EC" id="6.3.4.19"/>
    </reaction>
</comment>
<dbReference type="SUPFAM" id="SSF52402">
    <property type="entry name" value="Adenine nucleotide alpha hydrolases-like"/>
    <property type="match status" value="1"/>
</dbReference>
<reference evidence="10 11" key="1">
    <citation type="submission" date="2019-03" db="EMBL/GenBank/DDBJ databases">
        <title>Genomic Encyclopedia of Type Strains, Phase IV (KMG-IV): sequencing the most valuable type-strain genomes for metagenomic binning, comparative biology and taxonomic classification.</title>
        <authorList>
            <person name="Goeker M."/>
        </authorList>
    </citation>
    <scope>NUCLEOTIDE SEQUENCE [LARGE SCALE GENOMIC DNA]</scope>
    <source>
        <strain evidence="10 11">DSM 24176</strain>
    </source>
</reference>
<dbReference type="InterPro" id="IPR014729">
    <property type="entry name" value="Rossmann-like_a/b/a_fold"/>
</dbReference>
<evidence type="ECO:0000259" key="9">
    <source>
        <dbReference type="SMART" id="SM00977"/>
    </source>
</evidence>
<keyword evidence="6 8" id="KW-0067">ATP-binding</keyword>
<evidence type="ECO:0000256" key="5">
    <source>
        <dbReference type="ARBA" id="ARBA00022741"/>
    </source>
</evidence>
<dbReference type="AlphaFoldDB" id="A0A4R1M6I5"/>
<evidence type="ECO:0000256" key="1">
    <source>
        <dbReference type="ARBA" id="ARBA00004496"/>
    </source>
</evidence>
<gene>
    <name evidence="8" type="primary">tilS</name>
    <name evidence="10" type="ORF">EDC19_2696</name>
</gene>
<organism evidence="10 11">
    <name type="scientific">Natranaerovirga hydrolytica</name>
    <dbReference type="NCBI Taxonomy" id="680378"/>
    <lineage>
        <taxon>Bacteria</taxon>
        <taxon>Bacillati</taxon>
        <taxon>Bacillota</taxon>
        <taxon>Clostridia</taxon>
        <taxon>Lachnospirales</taxon>
        <taxon>Natranaerovirgaceae</taxon>
        <taxon>Natranaerovirga</taxon>
    </lineage>
</organism>
<proteinExistence type="inferred from homology"/>